<evidence type="ECO:0000313" key="2">
    <source>
        <dbReference type="EMBL" id="CAI9149352.1"/>
    </source>
</evidence>
<comment type="caution">
    <text evidence="2">The sequence shown here is derived from an EMBL/GenBank/DDBJ whole genome shotgun (WGS) entry which is preliminary data.</text>
</comment>
<accession>A0ABN8XM61</accession>
<gene>
    <name evidence="2" type="ORF">MRATA1EN1_LOCUS30970</name>
</gene>
<sequence>MRLQRLFATHHQCVQARQRHGAGMVGAHPLDGAKRHEQLRPGRLMLVENQPRRVKPPHRKLAHESHLPYDPYPQSGRRKRLTLFLTRE</sequence>
<dbReference type="Proteomes" id="UP001176941">
    <property type="component" value="Unassembled WGS sequence"/>
</dbReference>
<name>A0ABN8XM61_RANTA</name>
<feature type="compositionally biased region" description="Basic residues" evidence="1">
    <location>
        <begin position="52"/>
        <end position="61"/>
    </location>
</feature>
<organism evidence="2 3">
    <name type="scientific">Rangifer tarandus platyrhynchus</name>
    <name type="common">Svalbard reindeer</name>
    <dbReference type="NCBI Taxonomy" id="3082113"/>
    <lineage>
        <taxon>Eukaryota</taxon>
        <taxon>Metazoa</taxon>
        <taxon>Chordata</taxon>
        <taxon>Craniata</taxon>
        <taxon>Vertebrata</taxon>
        <taxon>Euteleostomi</taxon>
        <taxon>Mammalia</taxon>
        <taxon>Eutheria</taxon>
        <taxon>Laurasiatheria</taxon>
        <taxon>Artiodactyla</taxon>
        <taxon>Ruminantia</taxon>
        <taxon>Pecora</taxon>
        <taxon>Cervidae</taxon>
        <taxon>Odocoileinae</taxon>
        <taxon>Rangifer</taxon>
    </lineage>
</organism>
<proteinExistence type="predicted"/>
<keyword evidence="3" id="KW-1185">Reference proteome</keyword>
<evidence type="ECO:0000256" key="1">
    <source>
        <dbReference type="SAM" id="MobiDB-lite"/>
    </source>
</evidence>
<feature type="region of interest" description="Disordered" evidence="1">
    <location>
        <begin position="48"/>
        <end position="78"/>
    </location>
</feature>
<protein>
    <submittedName>
        <fullName evidence="2">Uncharacterized protein</fullName>
    </submittedName>
</protein>
<evidence type="ECO:0000313" key="3">
    <source>
        <dbReference type="Proteomes" id="UP001176941"/>
    </source>
</evidence>
<reference evidence="2" key="1">
    <citation type="submission" date="2023-04" db="EMBL/GenBank/DDBJ databases">
        <authorList>
            <consortium name="ELIXIR-Norway"/>
        </authorList>
    </citation>
    <scope>NUCLEOTIDE SEQUENCE [LARGE SCALE GENOMIC DNA]</scope>
</reference>
<dbReference type="EMBL" id="CATKSN020000250">
    <property type="protein sequence ID" value="CAI9149352.1"/>
    <property type="molecule type" value="Genomic_DNA"/>
</dbReference>